<dbReference type="InterPro" id="IPR001915">
    <property type="entry name" value="Peptidase_M48"/>
</dbReference>
<evidence type="ECO:0000256" key="6">
    <source>
        <dbReference type="RuleBase" id="RU003983"/>
    </source>
</evidence>
<protein>
    <recommendedName>
        <fullName evidence="7">Peptidase M48 domain-containing protein</fullName>
    </recommendedName>
</protein>
<evidence type="ECO:0000313" key="8">
    <source>
        <dbReference type="EMBL" id="GAA0595207.1"/>
    </source>
</evidence>
<dbReference type="Proteomes" id="UP001501588">
    <property type="component" value="Unassembled WGS sequence"/>
</dbReference>
<evidence type="ECO:0000313" key="9">
    <source>
        <dbReference type="Proteomes" id="UP001501588"/>
    </source>
</evidence>
<comment type="cofactor">
    <cofactor evidence="6">
        <name>Zn(2+)</name>
        <dbReference type="ChEBI" id="CHEBI:29105"/>
    </cofactor>
    <text evidence="6">Binds 1 zinc ion per subunit.</text>
</comment>
<proteinExistence type="inferred from homology"/>
<keyword evidence="4 6" id="KW-0862">Zinc</keyword>
<keyword evidence="3 6" id="KW-0378">Hydrolase</keyword>
<name>A0ABN1FPV1_9PROT</name>
<comment type="similarity">
    <text evidence="6">Belongs to the peptidase M48 family.</text>
</comment>
<evidence type="ECO:0000256" key="2">
    <source>
        <dbReference type="ARBA" id="ARBA00022723"/>
    </source>
</evidence>
<dbReference type="PANTHER" id="PTHR22726:SF1">
    <property type="entry name" value="METALLOENDOPEPTIDASE OMA1, MITOCHONDRIAL"/>
    <property type="match status" value="1"/>
</dbReference>
<keyword evidence="2" id="KW-0479">Metal-binding</keyword>
<evidence type="ECO:0000256" key="3">
    <source>
        <dbReference type="ARBA" id="ARBA00022801"/>
    </source>
</evidence>
<sequence length="262" mass="26856">MLGRRAAVFGACALCGCSGAVHRLPGVGAGQLGLASTEIAAGALPARRAVTDGEVLATLRAAQARLLGPATGVCREIGAGTCEWRFRATGDRSMNASAMGDGLIVVNRGIVEYARSEDEVAFVLAHEMAHHAADHVRRAGRNTTVGAALGGLLLGGLAAAAGASSVAGDAAQAGMRAGAGIGRLSFSKEQEREADYIAAVMLHRAGYDLRKARGFLVTMARASTRRETGMLDTHPAGPERLAAYDRAVAEVLASDGRLPARA</sequence>
<dbReference type="Gene3D" id="3.30.2010.10">
    <property type="entry name" value="Metalloproteases ('zincins'), catalytic domain"/>
    <property type="match status" value="1"/>
</dbReference>
<accession>A0ABN1FPV1</accession>
<dbReference type="PANTHER" id="PTHR22726">
    <property type="entry name" value="METALLOENDOPEPTIDASE OMA1"/>
    <property type="match status" value="1"/>
</dbReference>
<keyword evidence="9" id="KW-1185">Reference proteome</keyword>
<dbReference type="CDD" id="cd07324">
    <property type="entry name" value="M48C_Oma1-like"/>
    <property type="match status" value="1"/>
</dbReference>
<evidence type="ECO:0000256" key="1">
    <source>
        <dbReference type="ARBA" id="ARBA00022670"/>
    </source>
</evidence>
<reference evidence="8 9" key="1">
    <citation type="journal article" date="2019" name="Int. J. Syst. Evol. Microbiol.">
        <title>The Global Catalogue of Microorganisms (GCM) 10K type strain sequencing project: providing services to taxonomists for standard genome sequencing and annotation.</title>
        <authorList>
            <consortium name="The Broad Institute Genomics Platform"/>
            <consortium name="The Broad Institute Genome Sequencing Center for Infectious Disease"/>
            <person name="Wu L."/>
            <person name="Ma J."/>
        </authorList>
    </citation>
    <scope>NUCLEOTIDE SEQUENCE [LARGE SCALE GENOMIC DNA]</scope>
    <source>
        <strain evidence="8 9">JCM 9933</strain>
    </source>
</reference>
<feature type="domain" description="Peptidase M48" evidence="7">
    <location>
        <begin position="75"/>
        <end position="245"/>
    </location>
</feature>
<evidence type="ECO:0000259" key="7">
    <source>
        <dbReference type="Pfam" id="PF01435"/>
    </source>
</evidence>
<gene>
    <name evidence="8" type="ORF">GCM10009416_36910</name>
</gene>
<evidence type="ECO:0000256" key="4">
    <source>
        <dbReference type="ARBA" id="ARBA00022833"/>
    </source>
</evidence>
<dbReference type="PROSITE" id="PS51257">
    <property type="entry name" value="PROKAR_LIPOPROTEIN"/>
    <property type="match status" value="1"/>
</dbReference>
<organism evidence="8 9">
    <name type="scientific">Craurococcus roseus</name>
    <dbReference type="NCBI Taxonomy" id="77585"/>
    <lineage>
        <taxon>Bacteria</taxon>
        <taxon>Pseudomonadati</taxon>
        <taxon>Pseudomonadota</taxon>
        <taxon>Alphaproteobacteria</taxon>
        <taxon>Acetobacterales</taxon>
        <taxon>Acetobacteraceae</taxon>
        <taxon>Craurococcus</taxon>
    </lineage>
</organism>
<evidence type="ECO:0000256" key="5">
    <source>
        <dbReference type="ARBA" id="ARBA00023049"/>
    </source>
</evidence>
<dbReference type="RefSeq" id="WP_343896861.1">
    <property type="nucleotide sequence ID" value="NZ_BAAAFZ010000060.1"/>
</dbReference>
<dbReference type="Pfam" id="PF01435">
    <property type="entry name" value="Peptidase_M48"/>
    <property type="match status" value="1"/>
</dbReference>
<dbReference type="EMBL" id="BAAAFZ010000060">
    <property type="protein sequence ID" value="GAA0595207.1"/>
    <property type="molecule type" value="Genomic_DNA"/>
</dbReference>
<comment type="caution">
    <text evidence="8">The sequence shown here is derived from an EMBL/GenBank/DDBJ whole genome shotgun (WGS) entry which is preliminary data.</text>
</comment>
<keyword evidence="5 6" id="KW-0482">Metalloprotease</keyword>
<dbReference type="InterPro" id="IPR051156">
    <property type="entry name" value="Mito/Outer_Membr_Metalloprot"/>
</dbReference>
<keyword evidence="1 6" id="KW-0645">Protease</keyword>